<evidence type="ECO:0000313" key="4">
    <source>
        <dbReference type="WBParaSite" id="HPBE_0001327601-mRNA-1"/>
    </source>
</evidence>
<evidence type="ECO:0000313" key="3">
    <source>
        <dbReference type="Proteomes" id="UP000050761"/>
    </source>
</evidence>
<evidence type="ECO:0000313" key="2">
    <source>
        <dbReference type="EMBL" id="VDO95563.1"/>
    </source>
</evidence>
<protein>
    <submittedName>
        <fullName evidence="4">MADF domain-containing protein</fullName>
    </submittedName>
</protein>
<name>A0A3P8AUM5_HELPZ</name>
<dbReference type="AlphaFoldDB" id="A0A3P8AUM5"/>
<reference evidence="2 3" key="1">
    <citation type="submission" date="2018-11" db="EMBL/GenBank/DDBJ databases">
        <authorList>
            <consortium name="Pathogen Informatics"/>
        </authorList>
    </citation>
    <scope>NUCLEOTIDE SEQUENCE [LARGE SCALE GENOMIC DNA]</scope>
</reference>
<evidence type="ECO:0000256" key="1">
    <source>
        <dbReference type="SAM" id="MobiDB-lite"/>
    </source>
</evidence>
<dbReference type="EMBL" id="UZAH01027851">
    <property type="protein sequence ID" value="VDO95563.1"/>
    <property type="molecule type" value="Genomic_DNA"/>
</dbReference>
<sequence length="372" mass="41970">MDRDRSIVTDAKIVPYETVAPQHRPLVCTFKITPPRVQQVERCGAARIKWWRMKEKEAAVISRVRLPTVTTVDETWKKATDAIRQAARLELGITKPGRRKVDKQTWLWTDDVKAKVREKKSLYHVFLSDKTADNWQKYQKAKKAAKKAVDVPKTLSKVPVDSEGVPKTSSSKGGSLRETSTSNGGPIHWKGSREIIRNHWDDRQRDVQTHYRDLSESGVCLTGCKQPEIERSGRVVVPAEKTSSRQKDHQSIKSVIQSVSLNNFSVAPVGMFSVAETYGDSISSRQVALASSIPLVQLRFRWRGAIDKKKDIPAAALEVSAKNMDTCAAPVKEKYERLPTFAVPEHYDLKIMPDMQTYVFSSFLLFASVFEG</sequence>
<dbReference type="OrthoDB" id="418748at2759"/>
<feature type="compositionally biased region" description="Polar residues" evidence="1">
    <location>
        <begin position="167"/>
        <end position="184"/>
    </location>
</feature>
<accession>A0A3P8AUM5</accession>
<gene>
    <name evidence="2" type="ORF">HPBE_LOCUS13278</name>
</gene>
<reference evidence="4" key="2">
    <citation type="submission" date="2019-09" db="UniProtKB">
        <authorList>
            <consortium name="WormBaseParasite"/>
        </authorList>
    </citation>
    <scope>IDENTIFICATION</scope>
</reference>
<dbReference type="WBParaSite" id="HPBE_0001327601-mRNA-1">
    <property type="protein sequence ID" value="HPBE_0001327601-mRNA-1"/>
    <property type="gene ID" value="HPBE_0001327601"/>
</dbReference>
<feature type="region of interest" description="Disordered" evidence="1">
    <location>
        <begin position="158"/>
        <end position="190"/>
    </location>
</feature>
<proteinExistence type="predicted"/>
<dbReference type="Proteomes" id="UP000050761">
    <property type="component" value="Unassembled WGS sequence"/>
</dbReference>
<organism evidence="2">
    <name type="scientific">Heligmosomoides polygyrus</name>
    <name type="common">Parasitic roundworm</name>
    <dbReference type="NCBI Taxonomy" id="6339"/>
    <lineage>
        <taxon>Eukaryota</taxon>
        <taxon>Metazoa</taxon>
        <taxon>Ecdysozoa</taxon>
        <taxon>Nematoda</taxon>
        <taxon>Chromadorea</taxon>
        <taxon>Rhabditida</taxon>
        <taxon>Rhabditina</taxon>
        <taxon>Rhabditomorpha</taxon>
        <taxon>Strongyloidea</taxon>
        <taxon>Heligmosomidae</taxon>
        <taxon>Heligmosomoides</taxon>
    </lineage>
</organism>
<keyword evidence="3" id="KW-1185">Reference proteome</keyword>